<evidence type="ECO:0000259" key="15">
    <source>
        <dbReference type="PROSITE" id="PS50011"/>
    </source>
</evidence>
<evidence type="ECO:0000313" key="17">
    <source>
        <dbReference type="Proteomes" id="UP001153636"/>
    </source>
</evidence>
<evidence type="ECO:0000313" key="16">
    <source>
        <dbReference type="EMBL" id="CAH1099488.1"/>
    </source>
</evidence>
<evidence type="ECO:0000256" key="2">
    <source>
        <dbReference type="ARBA" id="ARBA00009605"/>
    </source>
</evidence>
<dbReference type="InterPro" id="IPR008271">
    <property type="entry name" value="Ser/Thr_kinase_AS"/>
</dbReference>
<sequence>MRHENILGFIAADIKGTCGWTQLLLITEYHENGSLFDYLQTHSLNIDLLLSMSLGISKGISHLHTEIFGVPGKPPIAHRDLKSKNILVKRNLDCCIADFGLAVRYNGTTETVDVPLTDRSGTKRYMAPEILAKTTNLDDFDSHKMADMYAFGLVLWEISRSYVLVNIPGVLLSFKEQEQNNLKIICKWGCDGSQQSQFKQKFKNDADSDANIFQSCFVPLQLVCGKDEKIVWTNPTSSSPRYCRPIRFRFVKETTDIMEEEITFVKKSKSKRNRDGKVCNAATGTKSTSRCYICGATSKDFNQLDFKNQINHEATEFGLSVPGSDNSPPSTRHRHLAVAISLRGQLATADSPPSSCRGNNFHRRNSRYKDGE</sequence>
<comment type="similarity">
    <text evidence="2">Belongs to the protein kinase superfamily. TKL Ser/Thr protein kinase family. TGFB receptor subfamily.</text>
</comment>
<keyword evidence="9" id="KW-0418">Kinase</keyword>
<organism evidence="16 17">
    <name type="scientific">Psylliodes chrysocephalus</name>
    <dbReference type="NCBI Taxonomy" id="3402493"/>
    <lineage>
        <taxon>Eukaryota</taxon>
        <taxon>Metazoa</taxon>
        <taxon>Ecdysozoa</taxon>
        <taxon>Arthropoda</taxon>
        <taxon>Hexapoda</taxon>
        <taxon>Insecta</taxon>
        <taxon>Pterygota</taxon>
        <taxon>Neoptera</taxon>
        <taxon>Endopterygota</taxon>
        <taxon>Coleoptera</taxon>
        <taxon>Polyphaga</taxon>
        <taxon>Cucujiformia</taxon>
        <taxon>Chrysomeloidea</taxon>
        <taxon>Chrysomelidae</taxon>
        <taxon>Galerucinae</taxon>
        <taxon>Alticini</taxon>
        <taxon>Psylliodes</taxon>
    </lineage>
</organism>
<gene>
    <name evidence="16" type="ORF">PSYICH_LOCUS1070</name>
</gene>
<accession>A0A9P0CEY8</accession>
<evidence type="ECO:0000256" key="14">
    <source>
        <dbReference type="SAM" id="MobiDB-lite"/>
    </source>
</evidence>
<keyword evidence="12" id="KW-0472">Membrane</keyword>
<proteinExistence type="inferred from homology"/>
<dbReference type="SUPFAM" id="SSF56112">
    <property type="entry name" value="Protein kinase-like (PK-like)"/>
    <property type="match status" value="1"/>
</dbReference>
<dbReference type="GO" id="GO:0043235">
    <property type="term" value="C:receptor complex"/>
    <property type="evidence" value="ECO:0007669"/>
    <property type="project" value="TreeGrafter"/>
</dbReference>
<keyword evidence="17" id="KW-1185">Reference proteome</keyword>
<evidence type="ECO:0000256" key="9">
    <source>
        <dbReference type="ARBA" id="ARBA00022777"/>
    </source>
</evidence>
<dbReference type="Gene3D" id="3.30.200.20">
    <property type="entry name" value="Phosphorylase Kinase, domain 1"/>
    <property type="match status" value="1"/>
</dbReference>
<keyword evidence="6" id="KW-0812">Transmembrane</keyword>
<dbReference type="GO" id="GO:0004675">
    <property type="term" value="F:transmembrane receptor protein serine/threonine kinase activity"/>
    <property type="evidence" value="ECO:0007669"/>
    <property type="project" value="UniProtKB-EC"/>
</dbReference>
<dbReference type="InterPro" id="IPR011009">
    <property type="entry name" value="Kinase-like_dom_sf"/>
</dbReference>
<keyword evidence="4" id="KW-0723">Serine/threonine-protein kinase</keyword>
<dbReference type="OrthoDB" id="6777988at2759"/>
<dbReference type="PANTHER" id="PTHR23255:SF68">
    <property type="entry name" value="RECEPTOR PROTEIN SERINE_THREONINE KINASE"/>
    <property type="match status" value="1"/>
</dbReference>
<keyword evidence="13" id="KW-0675">Receptor</keyword>
<dbReference type="AlphaFoldDB" id="A0A9P0CEY8"/>
<dbReference type="Pfam" id="PF00069">
    <property type="entry name" value="Pkinase"/>
    <property type="match status" value="1"/>
</dbReference>
<dbReference type="InterPro" id="IPR000719">
    <property type="entry name" value="Prot_kinase_dom"/>
</dbReference>
<keyword evidence="7" id="KW-0732">Signal</keyword>
<reference evidence="16" key="1">
    <citation type="submission" date="2022-01" db="EMBL/GenBank/DDBJ databases">
        <authorList>
            <person name="King R."/>
        </authorList>
    </citation>
    <scope>NUCLEOTIDE SEQUENCE</scope>
</reference>
<dbReference type="InterPro" id="IPR000333">
    <property type="entry name" value="TGFB_receptor"/>
</dbReference>
<evidence type="ECO:0000256" key="5">
    <source>
        <dbReference type="ARBA" id="ARBA00022679"/>
    </source>
</evidence>
<dbReference type="Proteomes" id="UP001153636">
    <property type="component" value="Chromosome 1"/>
</dbReference>
<keyword evidence="10" id="KW-0067">ATP-binding</keyword>
<protein>
    <recommendedName>
        <fullName evidence="3">receptor protein serine/threonine kinase</fullName>
        <ecNumber evidence="3">2.7.11.30</ecNumber>
    </recommendedName>
</protein>
<dbReference type="PROSITE" id="PS50011">
    <property type="entry name" value="PROTEIN_KINASE_DOM"/>
    <property type="match status" value="1"/>
</dbReference>
<evidence type="ECO:0000256" key="3">
    <source>
        <dbReference type="ARBA" id="ARBA00012401"/>
    </source>
</evidence>
<dbReference type="EC" id="2.7.11.30" evidence="3"/>
<evidence type="ECO:0000256" key="13">
    <source>
        <dbReference type="ARBA" id="ARBA00023170"/>
    </source>
</evidence>
<dbReference type="PANTHER" id="PTHR23255">
    <property type="entry name" value="TRANSFORMING GROWTH FACTOR-BETA RECEPTOR TYPE I AND II"/>
    <property type="match status" value="1"/>
</dbReference>
<evidence type="ECO:0000256" key="10">
    <source>
        <dbReference type="ARBA" id="ARBA00022840"/>
    </source>
</evidence>
<dbReference type="Gene3D" id="1.10.510.10">
    <property type="entry name" value="Transferase(Phosphotransferase) domain 1"/>
    <property type="match status" value="1"/>
</dbReference>
<dbReference type="SMART" id="SM00220">
    <property type="entry name" value="S_TKc"/>
    <property type="match status" value="1"/>
</dbReference>
<dbReference type="GO" id="GO:0005886">
    <property type="term" value="C:plasma membrane"/>
    <property type="evidence" value="ECO:0007669"/>
    <property type="project" value="TreeGrafter"/>
</dbReference>
<name>A0A9P0CEY8_9CUCU</name>
<feature type="region of interest" description="Disordered" evidence="14">
    <location>
        <begin position="344"/>
        <end position="372"/>
    </location>
</feature>
<keyword evidence="5" id="KW-0808">Transferase</keyword>
<evidence type="ECO:0000256" key="1">
    <source>
        <dbReference type="ARBA" id="ARBA00004479"/>
    </source>
</evidence>
<evidence type="ECO:0000256" key="6">
    <source>
        <dbReference type="ARBA" id="ARBA00022692"/>
    </source>
</evidence>
<keyword evidence="11" id="KW-1133">Transmembrane helix</keyword>
<evidence type="ECO:0000256" key="12">
    <source>
        <dbReference type="ARBA" id="ARBA00023136"/>
    </source>
</evidence>
<dbReference type="GO" id="GO:0005524">
    <property type="term" value="F:ATP binding"/>
    <property type="evidence" value="ECO:0007669"/>
    <property type="project" value="UniProtKB-KW"/>
</dbReference>
<evidence type="ECO:0000256" key="8">
    <source>
        <dbReference type="ARBA" id="ARBA00022741"/>
    </source>
</evidence>
<feature type="domain" description="Protein kinase" evidence="15">
    <location>
        <begin position="1"/>
        <end position="293"/>
    </location>
</feature>
<evidence type="ECO:0000256" key="7">
    <source>
        <dbReference type="ARBA" id="ARBA00022729"/>
    </source>
</evidence>
<dbReference type="PROSITE" id="PS00108">
    <property type="entry name" value="PROTEIN_KINASE_ST"/>
    <property type="match status" value="1"/>
</dbReference>
<evidence type="ECO:0000256" key="11">
    <source>
        <dbReference type="ARBA" id="ARBA00022989"/>
    </source>
</evidence>
<evidence type="ECO:0000256" key="4">
    <source>
        <dbReference type="ARBA" id="ARBA00022527"/>
    </source>
</evidence>
<comment type="subcellular location">
    <subcellularLocation>
        <location evidence="1">Membrane</location>
        <topology evidence="1">Single-pass type I membrane protein</topology>
    </subcellularLocation>
</comment>
<keyword evidence="8" id="KW-0547">Nucleotide-binding</keyword>
<dbReference type="EMBL" id="OV651813">
    <property type="protein sequence ID" value="CAH1099488.1"/>
    <property type="molecule type" value="Genomic_DNA"/>
</dbReference>
<dbReference type="GO" id="GO:0071363">
    <property type="term" value="P:cellular response to growth factor stimulus"/>
    <property type="evidence" value="ECO:0007669"/>
    <property type="project" value="TreeGrafter"/>
</dbReference>